<feature type="compositionally biased region" description="Low complexity" evidence="1">
    <location>
        <begin position="16"/>
        <end position="27"/>
    </location>
</feature>
<keyword evidence="3" id="KW-1185">Reference proteome</keyword>
<protein>
    <submittedName>
        <fullName evidence="2">Uncharacterized protein</fullName>
    </submittedName>
</protein>
<evidence type="ECO:0000313" key="3">
    <source>
        <dbReference type="Proteomes" id="UP001054821"/>
    </source>
</evidence>
<comment type="caution">
    <text evidence="2">The sequence shown here is derived from an EMBL/GenBank/DDBJ whole genome shotgun (WGS) entry which is preliminary data.</text>
</comment>
<dbReference type="EMBL" id="JAJFAZ020000005">
    <property type="protein sequence ID" value="KAI5328297.1"/>
    <property type="molecule type" value="Genomic_DNA"/>
</dbReference>
<proteinExistence type="predicted"/>
<feature type="compositionally biased region" description="Polar residues" evidence="1">
    <location>
        <begin position="1"/>
        <end position="10"/>
    </location>
</feature>
<reference evidence="2 3" key="1">
    <citation type="journal article" date="2022" name="G3 (Bethesda)">
        <title>Whole-genome sequence and methylome profiling of the almond [Prunus dulcis (Mill.) D.A. Webb] cultivar 'Nonpareil'.</title>
        <authorList>
            <person name="D'Amico-Willman K.M."/>
            <person name="Ouma W.Z."/>
            <person name="Meulia T."/>
            <person name="Sideli G.M."/>
            <person name="Gradziel T.M."/>
            <person name="Fresnedo-Ramirez J."/>
        </authorList>
    </citation>
    <scope>NUCLEOTIDE SEQUENCE [LARGE SCALE GENOMIC DNA]</scope>
    <source>
        <strain evidence="2">Clone GOH B32 T37-40</strain>
    </source>
</reference>
<feature type="region of interest" description="Disordered" evidence="1">
    <location>
        <begin position="1"/>
        <end position="27"/>
    </location>
</feature>
<evidence type="ECO:0000256" key="1">
    <source>
        <dbReference type="SAM" id="MobiDB-lite"/>
    </source>
</evidence>
<sequence>MASKKIQSVPATRGKSVSASFSSGDSAGIVTRSKAKAISVTQHVTSILTQARRKMFTEGANRLSIWPHWGKKRIPLWRMRETLGVKGGVFRVRRIRENAHSYLFQTLTRAQAHTMDPRLIINRRSLPRHP</sequence>
<dbReference type="Proteomes" id="UP001054821">
    <property type="component" value="Chromosome 5"/>
</dbReference>
<name>A0AAD4YZQ2_PRUDU</name>
<organism evidence="2 3">
    <name type="scientific">Prunus dulcis</name>
    <name type="common">Almond</name>
    <name type="synonym">Amygdalus dulcis</name>
    <dbReference type="NCBI Taxonomy" id="3755"/>
    <lineage>
        <taxon>Eukaryota</taxon>
        <taxon>Viridiplantae</taxon>
        <taxon>Streptophyta</taxon>
        <taxon>Embryophyta</taxon>
        <taxon>Tracheophyta</taxon>
        <taxon>Spermatophyta</taxon>
        <taxon>Magnoliopsida</taxon>
        <taxon>eudicotyledons</taxon>
        <taxon>Gunneridae</taxon>
        <taxon>Pentapetalae</taxon>
        <taxon>rosids</taxon>
        <taxon>fabids</taxon>
        <taxon>Rosales</taxon>
        <taxon>Rosaceae</taxon>
        <taxon>Amygdaloideae</taxon>
        <taxon>Amygdaleae</taxon>
        <taxon>Prunus</taxon>
    </lineage>
</organism>
<evidence type="ECO:0000313" key="2">
    <source>
        <dbReference type="EMBL" id="KAI5328297.1"/>
    </source>
</evidence>
<accession>A0AAD4YZQ2</accession>
<dbReference type="AlphaFoldDB" id="A0AAD4YZQ2"/>
<gene>
    <name evidence="2" type="ORF">L3X38_027694</name>
</gene>